<evidence type="ECO:0000313" key="1">
    <source>
        <dbReference type="EMBL" id="GHO89847.1"/>
    </source>
</evidence>
<dbReference type="EMBL" id="BNJJ01000047">
    <property type="protein sequence ID" value="GHO89847.1"/>
    <property type="molecule type" value="Genomic_DNA"/>
</dbReference>
<name>A0ABQ3VU92_9CHLR</name>
<comment type="caution">
    <text evidence="1">The sequence shown here is derived from an EMBL/GenBank/DDBJ whole genome shotgun (WGS) entry which is preliminary data.</text>
</comment>
<accession>A0ABQ3VU92</accession>
<dbReference type="Proteomes" id="UP000635565">
    <property type="component" value="Unassembled WGS sequence"/>
</dbReference>
<organism evidence="1 2">
    <name type="scientific">Dictyobacter formicarum</name>
    <dbReference type="NCBI Taxonomy" id="2778368"/>
    <lineage>
        <taxon>Bacteria</taxon>
        <taxon>Bacillati</taxon>
        <taxon>Chloroflexota</taxon>
        <taxon>Ktedonobacteria</taxon>
        <taxon>Ktedonobacterales</taxon>
        <taxon>Dictyobacteraceae</taxon>
        <taxon>Dictyobacter</taxon>
    </lineage>
</organism>
<gene>
    <name evidence="1" type="ORF">KSZ_78530</name>
</gene>
<reference evidence="1 2" key="1">
    <citation type="journal article" date="2021" name="Int. J. Syst. Evol. Microbiol.">
        <title>Reticulibacter mediterranei gen. nov., sp. nov., within the new family Reticulibacteraceae fam. nov., and Ktedonospora formicarum gen. nov., sp. nov., Ktedonobacter robiniae sp. nov., Dictyobacter formicarum sp. nov. and Dictyobacter arantiisoli sp. nov., belonging to the class Ktedonobacteria.</title>
        <authorList>
            <person name="Yabe S."/>
            <person name="Zheng Y."/>
            <person name="Wang C.M."/>
            <person name="Sakai Y."/>
            <person name="Abe K."/>
            <person name="Yokota A."/>
            <person name="Donadio S."/>
            <person name="Cavaletti L."/>
            <person name="Monciardini P."/>
        </authorList>
    </citation>
    <scope>NUCLEOTIDE SEQUENCE [LARGE SCALE GENOMIC DNA]</scope>
    <source>
        <strain evidence="1 2">SOSP1-9</strain>
    </source>
</reference>
<protein>
    <submittedName>
        <fullName evidence="1">Uncharacterized protein</fullName>
    </submittedName>
</protein>
<sequence length="64" mass="7257">MAGGFIPTRATDKPDICLLCRGINDTPTAHKMAAVTHATTYQEYSRSKAHYSLFFFSWANEMER</sequence>
<keyword evidence="2" id="KW-1185">Reference proteome</keyword>
<evidence type="ECO:0000313" key="2">
    <source>
        <dbReference type="Proteomes" id="UP000635565"/>
    </source>
</evidence>
<proteinExistence type="predicted"/>